<organism evidence="2 3">
    <name type="scientific">Dictyobacter alpinus</name>
    <dbReference type="NCBI Taxonomy" id="2014873"/>
    <lineage>
        <taxon>Bacteria</taxon>
        <taxon>Bacillati</taxon>
        <taxon>Chloroflexota</taxon>
        <taxon>Ktedonobacteria</taxon>
        <taxon>Ktedonobacterales</taxon>
        <taxon>Dictyobacteraceae</taxon>
        <taxon>Dictyobacter</taxon>
    </lineage>
</organism>
<reference evidence="3" key="1">
    <citation type="submission" date="2018-12" db="EMBL/GenBank/DDBJ databases">
        <title>Tengunoibacter tsumagoiensis gen. nov., sp. nov., Dictyobacter kobayashii sp. nov., D. alpinus sp. nov., and D. joshuensis sp. nov. and description of Dictyobacteraceae fam. nov. within the order Ktedonobacterales isolated from Tengu-no-mugimeshi.</title>
        <authorList>
            <person name="Wang C.M."/>
            <person name="Zheng Y."/>
            <person name="Sakai Y."/>
            <person name="Toyoda A."/>
            <person name="Minakuchi Y."/>
            <person name="Abe K."/>
            <person name="Yokota A."/>
            <person name="Yabe S."/>
        </authorList>
    </citation>
    <scope>NUCLEOTIDE SEQUENCE [LARGE SCALE GENOMIC DNA]</scope>
    <source>
        <strain evidence="3">Uno16</strain>
    </source>
</reference>
<feature type="domain" description="Mycothiol-dependent maleylpyruvate isomerase metal-binding" evidence="1">
    <location>
        <begin position="39"/>
        <end position="181"/>
    </location>
</feature>
<evidence type="ECO:0000259" key="1">
    <source>
        <dbReference type="Pfam" id="PF11716"/>
    </source>
</evidence>
<keyword evidence="3" id="KW-1185">Reference proteome</keyword>
<proteinExistence type="predicted"/>
<comment type="caution">
    <text evidence="2">The sequence shown here is derived from an EMBL/GenBank/DDBJ whole genome shotgun (WGS) entry which is preliminary data.</text>
</comment>
<protein>
    <recommendedName>
        <fullName evidence="1">Mycothiol-dependent maleylpyruvate isomerase metal-binding domain-containing protein</fullName>
    </recommendedName>
</protein>
<name>A0A402BI00_9CHLR</name>
<dbReference type="InterPro" id="IPR024344">
    <property type="entry name" value="MDMPI_metal-binding"/>
</dbReference>
<accession>A0A402BI00</accession>
<dbReference type="Pfam" id="PF11716">
    <property type="entry name" value="MDMPI_N"/>
    <property type="match status" value="1"/>
</dbReference>
<dbReference type="OrthoDB" id="5185819at2"/>
<sequence>MQTVRNMSSDDSVARPALVHASTILPLSHREAKAMATLELERFLALVTSLSEDAWEKPTACSRWNVRQMLAHVTGAAAAYASFTEFRRQYSFKVHRPYRMSGLSYLDSLNQIQVDDRATATPAALIEELRTVGPRALATRARLPWLLRALPVPLPALGIVPVGYLTDLIYTRDMWMHRLDLCQATGCEMVMTPEHDGRVVSLIMRDVTKKLAPILRDTSMVYHLSGGIEEIWQIGPKMPPTTTLHLDVVNFNLLASGRLTPEDVWSHVTFEGETSLAREVLKHTAAPY</sequence>
<gene>
    <name evidence="2" type="ORF">KDA_64690</name>
</gene>
<dbReference type="Gene3D" id="1.20.120.450">
    <property type="entry name" value="dinb family like domain"/>
    <property type="match status" value="1"/>
</dbReference>
<dbReference type="SUPFAM" id="SSF109854">
    <property type="entry name" value="DinB/YfiT-like putative metalloenzymes"/>
    <property type="match status" value="1"/>
</dbReference>
<dbReference type="NCBIfam" id="TIGR03083">
    <property type="entry name" value="maleylpyruvate isomerase family mycothiol-dependent enzyme"/>
    <property type="match status" value="1"/>
</dbReference>
<dbReference type="GO" id="GO:0046872">
    <property type="term" value="F:metal ion binding"/>
    <property type="evidence" value="ECO:0007669"/>
    <property type="project" value="InterPro"/>
</dbReference>
<dbReference type="RefSeq" id="WP_126631006.1">
    <property type="nucleotide sequence ID" value="NZ_BIFT01000002.1"/>
</dbReference>
<dbReference type="Proteomes" id="UP000287171">
    <property type="component" value="Unassembled WGS sequence"/>
</dbReference>
<evidence type="ECO:0000313" key="3">
    <source>
        <dbReference type="Proteomes" id="UP000287171"/>
    </source>
</evidence>
<dbReference type="InterPro" id="IPR034660">
    <property type="entry name" value="DinB/YfiT-like"/>
</dbReference>
<dbReference type="InterPro" id="IPR017517">
    <property type="entry name" value="Maleyloyr_isom"/>
</dbReference>
<dbReference type="AlphaFoldDB" id="A0A402BI00"/>
<dbReference type="EMBL" id="BIFT01000002">
    <property type="protein sequence ID" value="GCE30985.1"/>
    <property type="molecule type" value="Genomic_DNA"/>
</dbReference>
<evidence type="ECO:0000313" key="2">
    <source>
        <dbReference type="EMBL" id="GCE30985.1"/>
    </source>
</evidence>